<comment type="caution">
    <text evidence="2">The sequence shown here is derived from an EMBL/GenBank/DDBJ whole genome shotgun (WGS) entry which is preliminary data.</text>
</comment>
<evidence type="ECO:0000256" key="1">
    <source>
        <dbReference type="SAM" id="MobiDB-lite"/>
    </source>
</evidence>
<evidence type="ECO:0000313" key="2">
    <source>
        <dbReference type="EMBL" id="KAJ1216870.1"/>
    </source>
</evidence>
<dbReference type="Proteomes" id="UP001066276">
    <property type="component" value="Chromosome 1_1"/>
</dbReference>
<dbReference type="EMBL" id="JANPWB010000001">
    <property type="protein sequence ID" value="KAJ1216870.1"/>
    <property type="molecule type" value="Genomic_DNA"/>
</dbReference>
<feature type="region of interest" description="Disordered" evidence="1">
    <location>
        <begin position="45"/>
        <end position="75"/>
    </location>
</feature>
<reference evidence="2" key="1">
    <citation type="journal article" date="2022" name="bioRxiv">
        <title>Sequencing and chromosome-scale assembly of the giantPleurodeles waltlgenome.</title>
        <authorList>
            <person name="Brown T."/>
            <person name="Elewa A."/>
            <person name="Iarovenko S."/>
            <person name="Subramanian E."/>
            <person name="Araus A.J."/>
            <person name="Petzold A."/>
            <person name="Susuki M."/>
            <person name="Suzuki K.-i.T."/>
            <person name="Hayashi T."/>
            <person name="Toyoda A."/>
            <person name="Oliveira C."/>
            <person name="Osipova E."/>
            <person name="Leigh N.D."/>
            <person name="Simon A."/>
            <person name="Yun M.H."/>
        </authorList>
    </citation>
    <scope>NUCLEOTIDE SEQUENCE</scope>
    <source>
        <strain evidence="2">20211129_DDA</strain>
        <tissue evidence="2">Liver</tissue>
    </source>
</reference>
<proteinExistence type="predicted"/>
<protein>
    <submittedName>
        <fullName evidence="2">Uncharacterized protein</fullName>
    </submittedName>
</protein>
<dbReference type="AlphaFoldDB" id="A0AAV7WXV6"/>
<accession>A0AAV7WXV6</accession>
<evidence type="ECO:0000313" key="3">
    <source>
        <dbReference type="Proteomes" id="UP001066276"/>
    </source>
</evidence>
<keyword evidence="3" id="KW-1185">Reference proteome</keyword>
<sequence length="143" mass="16215">MFTPAKGTAPQSTTTTLGKKKTAIVHSKHSVPYYFGLPRPPSLLPQTAKSKERSLRPMNDYLSLRTGRHPTTQEEGTCRLLNQSASELYAALQLVEMSLNPNPRSPYKLSVFPHRRPLTEYVQQLDWLLCDPDVLKLRINNII</sequence>
<feature type="region of interest" description="Disordered" evidence="1">
    <location>
        <begin position="1"/>
        <end position="21"/>
    </location>
</feature>
<gene>
    <name evidence="2" type="ORF">NDU88_004468</name>
</gene>
<name>A0AAV7WXV6_PLEWA</name>
<organism evidence="2 3">
    <name type="scientific">Pleurodeles waltl</name>
    <name type="common">Iberian ribbed newt</name>
    <dbReference type="NCBI Taxonomy" id="8319"/>
    <lineage>
        <taxon>Eukaryota</taxon>
        <taxon>Metazoa</taxon>
        <taxon>Chordata</taxon>
        <taxon>Craniata</taxon>
        <taxon>Vertebrata</taxon>
        <taxon>Euteleostomi</taxon>
        <taxon>Amphibia</taxon>
        <taxon>Batrachia</taxon>
        <taxon>Caudata</taxon>
        <taxon>Salamandroidea</taxon>
        <taxon>Salamandridae</taxon>
        <taxon>Pleurodelinae</taxon>
        <taxon>Pleurodeles</taxon>
    </lineage>
</organism>